<sequence length="324" mass="34806">MSAVAGVEYFYSARSSSGPAGQGKSGVPADDRVLKIFQLLKSTDCRKCGFASCYEFAEAACDTPELVTLCVHSSRTIIKNADRIWGYSPVFDNNLSARLLCTAGAANCSEKYRYYGTKSCAGVKLLWEGNRECIYGCVGLHDCVKVCPVGAIEIVDNFLPRISEEKCVGCGKCAQVCPFDVIKIMDRNYKTFIRCRTKDPGAMVHKICSSGCISCMVCVKACPYHAIELSAKVPRIDSAKCVNCGICAAKCPLGIIASKGVNEKIVSIIGEKCNMCGICAQICPSSAITGDGKTPYKVVTEKCIGCGICIGRCPREAIIEKMSE</sequence>
<name>A0A1F7WHH5_9BACT</name>
<dbReference type="PANTHER" id="PTHR43560">
    <property type="entry name" value="ION-TRANSLOCATING OXIDOREDUCTASE COMPLEX SUBUNIT B"/>
    <property type="match status" value="1"/>
</dbReference>
<evidence type="ECO:0000259" key="5">
    <source>
        <dbReference type="PROSITE" id="PS51379"/>
    </source>
</evidence>
<feature type="domain" description="4Fe-4S ferredoxin-type" evidence="5">
    <location>
        <begin position="294"/>
        <end position="324"/>
    </location>
</feature>
<dbReference type="Pfam" id="PF04060">
    <property type="entry name" value="FeS"/>
    <property type="match status" value="1"/>
</dbReference>
<dbReference type="Pfam" id="PF12838">
    <property type="entry name" value="Fer4_7"/>
    <property type="match status" value="2"/>
</dbReference>
<dbReference type="PANTHER" id="PTHR43560:SF1">
    <property type="entry name" value="ION-TRANSLOCATING OXIDOREDUCTASE COMPLEX SUBUNIT B"/>
    <property type="match status" value="1"/>
</dbReference>
<protein>
    <recommendedName>
        <fullName evidence="9">Ferredoxin</fullName>
    </recommendedName>
</protein>
<dbReference type="InterPro" id="IPR017896">
    <property type="entry name" value="4Fe4S_Fe-S-bd"/>
</dbReference>
<dbReference type="PROSITE" id="PS00198">
    <property type="entry name" value="4FE4S_FER_1"/>
    <property type="match status" value="3"/>
</dbReference>
<dbReference type="PROSITE" id="PS51656">
    <property type="entry name" value="4FE4S"/>
    <property type="match status" value="1"/>
</dbReference>
<dbReference type="InterPro" id="IPR017900">
    <property type="entry name" value="4Fe4S_Fe_S_CS"/>
</dbReference>
<evidence type="ECO:0000256" key="1">
    <source>
        <dbReference type="ARBA" id="ARBA00022485"/>
    </source>
</evidence>
<keyword evidence="2" id="KW-0479">Metal-binding</keyword>
<feature type="domain" description="4Fe-4S" evidence="6">
    <location>
        <begin position="28"/>
        <end position="87"/>
    </location>
</feature>
<accession>A0A1F7WHH5</accession>
<feature type="domain" description="4Fe-4S ferredoxin-type" evidence="5">
    <location>
        <begin position="123"/>
        <end position="157"/>
    </location>
</feature>
<keyword evidence="3" id="KW-0408">Iron</keyword>
<feature type="domain" description="4Fe-4S ferredoxin-type" evidence="5">
    <location>
        <begin position="158"/>
        <end position="187"/>
    </location>
</feature>
<dbReference type="Gene3D" id="1.10.15.40">
    <property type="entry name" value="Electron transport complex subunit B, putative Fe-S cluster"/>
    <property type="match status" value="1"/>
</dbReference>
<gene>
    <name evidence="7" type="ORF">A2008_09025</name>
</gene>
<proteinExistence type="predicted"/>
<dbReference type="AlphaFoldDB" id="A0A1F7WHH5"/>
<reference evidence="7 8" key="1">
    <citation type="journal article" date="2016" name="Nat. Commun.">
        <title>Thousands of microbial genomes shed light on interconnected biogeochemical processes in an aquifer system.</title>
        <authorList>
            <person name="Anantharaman K."/>
            <person name="Brown C.T."/>
            <person name="Hug L.A."/>
            <person name="Sharon I."/>
            <person name="Castelle C.J."/>
            <person name="Probst A.J."/>
            <person name="Thomas B.C."/>
            <person name="Singh A."/>
            <person name="Wilkins M.J."/>
            <person name="Karaoz U."/>
            <person name="Brodie E.L."/>
            <person name="Williams K.H."/>
            <person name="Hubbard S.S."/>
            <person name="Banfield J.F."/>
        </authorList>
    </citation>
    <scope>NUCLEOTIDE SEQUENCE [LARGE SCALE GENOMIC DNA]</scope>
</reference>
<dbReference type="GO" id="GO:0051539">
    <property type="term" value="F:4 iron, 4 sulfur cluster binding"/>
    <property type="evidence" value="ECO:0007669"/>
    <property type="project" value="UniProtKB-KW"/>
</dbReference>
<evidence type="ECO:0000256" key="4">
    <source>
        <dbReference type="ARBA" id="ARBA00023014"/>
    </source>
</evidence>
<evidence type="ECO:0008006" key="9">
    <source>
        <dbReference type="Google" id="ProtNLM"/>
    </source>
</evidence>
<dbReference type="Pfam" id="PF00037">
    <property type="entry name" value="Fer4"/>
    <property type="match status" value="1"/>
</dbReference>
<dbReference type="STRING" id="1817813.A2008_09025"/>
<keyword evidence="4" id="KW-0411">Iron-sulfur</keyword>
<dbReference type="CDD" id="cd10549">
    <property type="entry name" value="MtMvhB_like"/>
    <property type="match status" value="2"/>
</dbReference>
<comment type="caution">
    <text evidence="7">The sequence shown here is derived from an EMBL/GenBank/DDBJ whole genome shotgun (WGS) entry which is preliminary data.</text>
</comment>
<dbReference type="EMBL" id="MGFH01000213">
    <property type="protein sequence ID" value="OGM02230.1"/>
    <property type="molecule type" value="Genomic_DNA"/>
</dbReference>
<dbReference type="SUPFAM" id="SSF54862">
    <property type="entry name" value="4Fe-4S ferredoxins"/>
    <property type="match status" value="1"/>
</dbReference>
<evidence type="ECO:0000259" key="6">
    <source>
        <dbReference type="PROSITE" id="PS51656"/>
    </source>
</evidence>
<dbReference type="GO" id="GO:0046872">
    <property type="term" value="F:metal ion binding"/>
    <property type="evidence" value="ECO:0007669"/>
    <property type="project" value="UniProtKB-KW"/>
</dbReference>
<dbReference type="Proteomes" id="UP000178735">
    <property type="component" value="Unassembled WGS sequence"/>
</dbReference>
<feature type="domain" description="4Fe-4S ferredoxin-type" evidence="5">
    <location>
        <begin position="264"/>
        <end position="293"/>
    </location>
</feature>
<dbReference type="Gene3D" id="3.30.70.20">
    <property type="match status" value="3"/>
</dbReference>
<evidence type="ECO:0000256" key="3">
    <source>
        <dbReference type="ARBA" id="ARBA00023004"/>
    </source>
</evidence>
<dbReference type="PROSITE" id="PS51379">
    <property type="entry name" value="4FE4S_FER_2"/>
    <property type="match status" value="6"/>
</dbReference>
<evidence type="ECO:0000313" key="8">
    <source>
        <dbReference type="Proteomes" id="UP000178735"/>
    </source>
</evidence>
<evidence type="ECO:0000313" key="7">
    <source>
        <dbReference type="EMBL" id="OGM02230.1"/>
    </source>
</evidence>
<keyword evidence="1" id="KW-0004">4Fe-4S</keyword>
<feature type="domain" description="4Fe-4S ferredoxin-type" evidence="5">
    <location>
        <begin position="203"/>
        <end position="230"/>
    </location>
</feature>
<dbReference type="InterPro" id="IPR007202">
    <property type="entry name" value="4Fe-4S_dom"/>
</dbReference>
<evidence type="ECO:0000256" key="2">
    <source>
        <dbReference type="ARBA" id="ARBA00022723"/>
    </source>
</evidence>
<feature type="domain" description="4Fe-4S ferredoxin-type" evidence="5">
    <location>
        <begin position="232"/>
        <end position="261"/>
    </location>
</feature>
<dbReference type="InterPro" id="IPR050395">
    <property type="entry name" value="4Fe4S_Ferredoxin_RnfB"/>
</dbReference>
<organism evidence="7 8">
    <name type="scientific">Candidatus Wallbacteria bacterium GWC2_49_35</name>
    <dbReference type="NCBI Taxonomy" id="1817813"/>
    <lineage>
        <taxon>Bacteria</taxon>
        <taxon>Candidatus Walliibacteriota</taxon>
    </lineage>
</organism>